<dbReference type="Pfam" id="PF12969">
    <property type="entry name" value="DUF3857"/>
    <property type="match status" value="1"/>
</dbReference>
<sequence>MTLLSVARATAASLLLLTAAAPLHAQQIPKTLQYATYTWDAKRTKRLPISDEDAKQPALVLRDFTAHEYMFSEQDKAIKLYSTEHRILRVNTSDGIERFNKIYIPQDGGQLLYLKARTISPRGEVVEVNEGSIKELKDEDGGRGFKIFAVEGVEKGSEIEYLFLRERPAKFFGRDYLQSAVPTRDVSFELISPEALTFDTRVYHGPAASPDTVIAGKHHIRMKLASVPAAREETFAQSSAERMRVEYKLAYTAQRGRTRLFTWADASQYLHGTIYTLAKDETKAADKVLRDAKLPASGDLAGRVQALENYLKTSFNLTEGGETNLGRIAATKNASELGMTRLFVALLRRLNIEHELVVTTDRSDVVFDDTFDTWNYLDNYALYFPETKQLLAPARPDFRYGMVPPGWTANKGLFIRTVKLGSTESAVGVVRDIPTLAAEQSPNDLDIKVKFAPELDKAFVDIRQVLGGYHAQAIQPFYSLIPEEKRTEVMQSLVKGNVPDATFKSVKVTNGEAGLSPLSKPFLVDASVESAALLNKAGQRYLFKIGDLLGQQSELYQAEARQYDVENDFNRRYNRVITLELPAGYQVRNLQDLNADVKAGPDAKDPLYYFNSKYAVQGQTVTVTITEAYRQIRWPKKDFEAFRDVVNAAANFNKVVLVLEKKS</sequence>
<name>A0ABR8JG06_9BACT</name>
<dbReference type="Gene3D" id="2.60.40.3140">
    <property type="match status" value="1"/>
</dbReference>
<reference evidence="3 4" key="1">
    <citation type="submission" date="2020-09" db="EMBL/GenBank/DDBJ databases">
        <authorList>
            <person name="Kim M.K."/>
        </authorList>
    </citation>
    <scope>NUCLEOTIDE SEQUENCE [LARGE SCALE GENOMIC DNA]</scope>
    <source>
        <strain evidence="3 4">BT646</strain>
    </source>
</reference>
<dbReference type="RefSeq" id="WP_190783541.1">
    <property type="nucleotide sequence ID" value="NZ_JACWZZ010000001.1"/>
</dbReference>
<dbReference type="Proteomes" id="UP000642468">
    <property type="component" value="Unassembled WGS sequence"/>
</dbReference>
<evidence type="ECO:0000256" key="1">
    <source>
        <dbReference type="SAM" id="SignalP"/>
    </source>
</evidence>
<feature type="domain" description="DUF3857" evidence="2">
    <location>
        <begin position="82"/>
        <end position="229"/>
    </location>
</feature>
<feature type="chain" id="PRO_5045518518" evidence="1">
    <location>
        <begin position="26"/>
        <end position="663"/>
    </location>
</feature>
<dbReference type="InterPro" id="IPR024618">
    <property type="entry name" value="DUF3857"/>
</dbReference>
<evidence type="ECO:0000313" key="4">
    <source>
        <dbReference type="Proteomes" id="UP000642468"/>
    </source>
</evidence>
<organism evidence="3 4">
    <name type="scientific">Hymenobacter duratus</name>
    <dbReference type="NCBI Taxonomy" id="2771356"/>
    <lineage>
        <taxon>Bacteria</taxon>
        <taxon>Pseudomonadati</taxon>
        <taxon>Bacteroidota</taxon>
        <taxon>Cytophagia</taxon>
        <taxon>Cytophagales</taxon>
        <taxon>Hymenobacteraceae</taxon>
        <taxon>Hymenobacter</taxon>
    </lineage>
</organism>
<evidence type="ECO:0000259" key="2">
    <source>
        <dbReference type="Pfam" id="PF12969"/>
    </source>
</evidence>
<comment type="caution">
    <text evidence="3">The sequence shown here is derived from an EMBL/GenBank/DDBJ whole genome shotgun (WGS) entry which is preliminary data.</text>
</comment>
<keyword evidence="4" id="KW-1185">Reference proteome</keyword>
<proteinExistence type="predicted"/>
<protein>
    <submittedName>
        <fullName evidence="3">DUF3857 domain-containing protein</fullName>
    </submittedName>
</protein>
<gene>
    <name evidence="3" type="ORF">IC231_05585</name>
</gene>
<evidence type="ECO:0000313" key="3">
    <source>
        <dbReference type="EMBL" id="MBD2714498.1"/>
    </source>
</evidence>
<dbReference type="EMBL" id="JACWZZ010000001">
    <property type="protein sequence ID" value="MBD2714498.1"/>
    <property type="molecule type" value="Genomic_DNA"/>
</dbReference>
<feature type="signal peptide" evidence="1">
    <location>
        <begin position="1"/>
        <end position="25"/>
    </location>
</feature>
<accession>A0ABR8JG06</accession>
<dbReference type="Gene3D" id="2.60.120.1130">
    <property type="match status" value="1"/>
</dbReference>
<keyword evidence="1" id="KW-0732">Signal</keyword>